<feature type="domain" description="Reverse transcriptase" evidence="12">
    <location>
        <begin position="670"/>
        <end position="880"/>
    </location>
</feature>
<dbReference type="OrthoDB" id="4499277at2759"/>
<dbReference type="GO" id="GO:0004519">
    <property type="term" value="F:endonuclease activity"/>
    <property type="evidence" value="ECO:0007669"/>
    <property type="project" value="UniProtKB-KW"/>
</dbReference>
<evidence type="ECO:0000259" key="12">
    <source>
        <dbReference type="PROSITE" id="PS50878"/>
    </source>
</evidence>
<dbReference type="FunFam" id="3.30.70.270:FF:000063">
    <property type="entry name" value="Zinc knuckle domaincontaining protein"/>
    <property type="match status" value="1"/>
</dbReference>
<evidence type="ECO:0000256" key="2">
    <source>
        <dbReference type="ARBA" id="ARBA00012493"/>
    </source>
</evidence>
<dbReference type="HOGENOM" id="CLU_000384_38_1_1"/>
<dbReference type="SUPFAM" id="SSF53098">
    <property type="entry name" value="Ribonuclease H-like"/>
    <property type="match status" value="1"/>
</dbReference>
<dbReference type="Gene3D" id="3.30.420.10">
    <property type="entry name" value="Ribonuclease H-like superfamily/Ribonuclease H"/>
    <property type="match status" value="1"/>
</dbReference>
<dbReference type="CDD" id="cd01647">
    <property type="entry name" value="RT_LTR"/>
    <property type="match status" value="1"/>
</dbReference>
<dbReference type="Gene3D" id="2.40.50.40">
    <property type="match status" value="1"/>
</dbReference>
<dbReference type="InterPro" id="IPR000477">
    <property type="entry name" value="RT_dom"/>
</dbReference>
<accession>C8VEU9</accession>
<dbReference type="OMA" id="LEASWIC"/>
<dbReference type="PROSITE" id="PS50013">
    <property type="entry name" value="CHROMO_2"/>
    <property type="match status" value="1"/>
</dbReference>
<dbReference type="CDD" id="cd09274">
    <property type="entry name" value="RNase_HI_RT_Ty3"/>
    <property type="match status" value="1"/>
</dbReference>
<name>Q5AT04_EMENI</name>
<keyword evidence="5" id="KW-0540">Nuclease</keyword>
<dbReference type="PROSITE" id="PS50878">
    <property type="entry name" value="RT_POL"/>
    <property type="match status" value="1"/>
</dbReference>
<dbReference type="InterPro" id="IPR021109">
    <property type="entry name" value="Peptidase_aspartic_dom_sf"/>
</dbReference>
<dbReference type="Gene3D" id="3.30.70.270">
    <property type="match status" value="2"/>
</dbReference>
<dbReference type="Pfam" id="PF00078">
    <property type="entry name" value="RVT_1"/>
    <property type="match status" value="1"/>
</dbReference>
<dbReference type="Pfam" id="PF00385">
    <property type="entry name" value="Chromo"/>
    <property type="match status" value="1"/>
</dbReference>
<dbReference type="Pfam" id="PF17917">
    <property type="entry name" value="RT_RNaseH"/>
    <property type="match status" value="1"/>
</dbReference>
<dbReference type="InterPro" id="IPR000953">
    <property type="entry name" value="Chromo/chromo_shadow_dom"/>
</dbReference>
<evidence type="ECO:0000256" key="6">
    <source>
        <dbReference type="ARBA" id="ARBA00022759"/>
    </source>
</evidence>
<sequence>MPRPSINLEPYREEISTLYKSGKSPPTIAMILGDRYGIQVSERTIKTHLSIWGIRRANRTASSDIVLHARITVLLFQVGLSEDEIVYILQQEGWNIQPRTLKHVRYQQGLLRRTVNPTADQAEVERVLNQLRADLATGQIEGNGVGIVYHHSKQGFQIGRWLYCYGSFAYTRTLDLSDSAKACAVLKAVSHLQDFLTTTILLSPFFFSDSFFMRRPFTMTMEEESVTLLLQQLQELRTEMRTQKQQLQEENNSLRAELQAVRNSQLRNHPPVTTTVTSATPTPYERSYPRPRHPDVEPFTGEDPKDYPPFQMNLRTKFAIDAACYPTEEEQVYYAYSRLRGKASQRVLPWLLARQKSETPVLWAEFSAVLDKAFGDPDRQRKALVRVNTIKQGRRDFEEFLNEFDEELLNAGGINWDDNQKKALLDTAINVELLKAMVGIRQEDSYDNYCNQLREINHNLQRVARLTRKGSHAAVPMHVARTRPAGGSDRTGTPDQMDWEATHAQIAALQKEVAALRMKGTRTPRKASQAPAEEKQKRLSEGKCLRCGDPDHFVQLDIGAHTEKGAYFYVIPDNLGYDLILGLPWLEQHDGRLEAKRGRLYLRTTGVRLWSTTKRPLPKLDIAQISAATMGGFIQRKRCHGQDIEIFAVSLADIQKALAPKRHIDPRTKLPRQYWKYLRLFEQDKAEELPPHRGDGIDHKIELKGFIRVSHSPAAAPVLFKDRYPLPLIHETLNQIGQARWFTKLDVSAAFHKIRIAKGQEWMTAFRTRYGLFEWLVTPFGLANAPSTFQKYINWTLREYLDEFCSAYIDDVLVYTNGDLRQHRKHVRMVLKKLEEAGLYLDIKKQGRESKWTRRKVKAIKEWETPTTIKGVRGFLGFANFYRRFIPNFSGIVRPLNNLTKKGTPFLWTKECQDSFDLLKEKFITGPVLATFNPSYPECNYEIYDKELLAIVRCLEAWDAELRSCGEFQVITDHKNLEYFFSPRKLTERHVRWSLFLSRFNFKLVYRKGSANQRADALSRRDQDMPDDKDDRVKSRTMQLFSKKHLGKMVVATLQPTGEPPREPCEKGDMWKEALKQDKGYNEAIQCLKDGARKFPPHLQLKVGTSECQLDAQGYILFRGRRWVPGSEQLRTNIIQAAHDSMLTGHPGREQTYMLVSRINRRLSTAHHPQTDGSTERMNSTVETYLRIYTCYDQRDWNRLLPLAELAINGRTSTATGVSPFYLSHGYNLSPFSPTEEVEQLAEEPAKSPIQKGEAIVRKVKEALDWAQASMAYSQQNAENQANKHRSPATNYQVGDKVWLSLKNICTDRPSKKLDWKNAKYEVIGLVGSHAVRLNTPPGIHPVFHVDLLRLASSDPLPSQKNDDTQPPGIIVNGEKEYMVEKILDERPRRYGRGHRLEYLVKWSGYARPTWEAATALEEAQALDEWLDRTKQYRLQDGSLNRDAYIKAKAT</sequence>
<dbReference type="EMBL" id="BN001305">
    <property type="protein sequence ID" value="CBF80836.1"/>
    <property type="molecule type" value="Genomic_DNA"/>
</dbReference>
<evidence type="ECO:0000256" key="7">
    <source>
        <dbReference type="ARBA" id="ARBA00022801"/>
    </source>
</evidence>
<evidence type="ECO:0000256" key="9">
    <source>
        <dbReference type="SAM" id="Coils"/>
    </source>
</evidence>
<dbReference type="RefSeq" id="XP_681845.1">
    <property type="nucleotide sequence ID" value="XM_676753.2"/>
</dbReference>
<evidence type="ECO:0000256" key="1">
    <source>
        <dbReference type="ARBA" id="ARBA00011353"/>
    </source>
</evidence>
<dbReference type="InParanoid" id="Q5AT04"/>
<feature type="region of interest" description="Disordered" evidence="10">
    <location>
        <begin position="519"/>
        <end position="540"/>
    </location>
</feature>
<dbReference type="InterPro" id="IPR012337">
    <property type="entry name" value="RNaseH-like_sf"/>
</dbReference>
<dbReference type="GO" id="GO:0003964">
    <property type="term" value="F:RNA-directed DNA polymerase activity"/>
    <property type="evidence" value="ECO:0007669"/>
    <property type="project" value="UniProtKB-KW"/>
</dbReference>
<evidence type="ECO:0000256" key="3">
    <source>
        <dbReference type="ARBA" id="ARBA00022679"/>
    </source>
</evidence>
<gene>
    <name evidence="13" type="ORF">ANIA_08576</name>
</gene>
<keyword evidence="14" id="KW-1185">Reference proteome</keyword>
<dbReference type="GO" id="GO:0003676">
    <property type="term" value="F:nucleic acid binding"/>
    <property type="evidence" value="ECO:0007669"/>
    <property type="project" value="InterPro"/>
</dbReference>
<evidence type="ECO:0000259" key="11">
    <source>
        <dbReference type="PROSITE" id="PS50013"/>
    </source>
</evidence>
<reference evidence="14" key="2">
    <citation type="journal article" date="2009" name="Fungal Genet. Biol.">
        <title>The 2008 update of the Aspergillus nidulans genome annotation: a community effort.</title>
        <authorList>
            <person name="Wortman J.R."/>
            <person name="Gilsenan J.M."/>
            <person name="Joardar V."/>
            <person name="Deegan J."/>
            <person name="Clutterbuck J."/>
            <person name="Andersen M.R."/>
            <person name="Archer D."/>
            <person name="Bencina M."/>
            <person name="Braus G."/>
            <person name="Coutinho P."/>
            <person name="von Dohren H."/>
            <person name="Doonan J."/>
            <person name="Driessen A.J."/>
            <person name="Durek P."/>
            <person name="Espeso E."/>
            <person name="Fekete E."/>
            <person name="Flipphi M."/>
            <person name="Estrada C.G."/>
            <person name="Geysens S."/>
            <person name="Goldman G."/>
            <person name="de Groot P.W."/>
            <person name="Hansen K."/>
            <person name="Harris S.D."/>
            <person name="Heinekamp T."/>
            <person name="Helmstaedt K."/>
            <person name="Henrissat B."/>
            <person name="Hofmann G."/>
            <person name="Homan T."/>
            <person name="Horio T."/>
            <person name="Horiuchi H."/>
            <person name="James S."/>
            <person name="Jones M."/>
            <person name="Karaffa L."/>
            <person name="Karanyi Z."/>
            <person name="Kato M."/>
            <person name="Keller N."/>
            <person name="Kelly D.E."/>
            <person name="Kiel J.A."/>
            <person name="Kim J.M."/>
            <person name="van der Klei I.J."/>
            <person name="Klis F.M."/>
            <person name="Kovalchuk A."/>
            <person name="Krasevec N."/>
            <person name="Kubicek C.P."/>
            <person name="Liu B."/>
            <person name="Maccabe A."/>
            <person name="Meyer V."/>
            <person name="Mirabito P."/>
            <person name="Miskei M."/>
            <person name="Mos M."/>
            <person name="Mullins J."/>
            <person name="Nelson D.R."/>
            <person name="Nielsen J."/>
            <person name="Oakley B.R."/>
            <person name="Osmani S.A."/>
            <person name="Pakula T."/>
            <person name="Paszewski A."/>
            <person name="Paulsen I."/>
            <person name="Pilsyk S."/>
            <person name="Pocsi I."/>
            <person name="Punt P.J."/>
            <person name="Ram A.F."/>
            <person name="Ren Q."/>
            <person name="Robellet X."/>
            <person name="Robson G."/>
            <person name="Seiboth B."/>
            <person name="van Solingen P."/>
            <person name="Specht T."/>
            <person name="Sun J."/>
            <person name="Taheri-Talesh N."/>
            <person name="Takeshita N."/>
            <person name="Ussery D."/>
            <person name="vanKuyk P.A."/>
            <person name="Visser H."/>
            <person name="van de Vondervoort P.J."/>
            <person name="de Vries R.P."/>
            <person name="Walton J."/>
            <person name="Xiang X."/>
            <person name="Xiong Y."/>
            <person name="Zeng A.P."/>
            <person name="Brandt B.W."/>
            <person name="Cornell M.J."/>
            <person name="van den Hondel C.A."/>
            <person name="Visser J."/>
            <person name="Oliver S.G."/>
            <person name="Turner G."/>
        </authorList>
    </citation>
    <scope>GENOME REANNOTATION</scope>
    <source>
        <strain evidence="14">FGSC A4 / ATCC 38163 / CBS 112.46 / NRRL 194 / M139</strain>
    </source>
</reference>
<dbReference type="SUPFAM" id="SSF54160">
    <property type="entry name" value="Chromo domain-like"/>
    <property type="match status" value="1"/>
</dbReference>
<proteinExistence type="predicted"/>
<feature type="coiled-coil region" evidence="9">
    <location>
        <begin position="219"/>
        <end position="264"/>
    </location>
</feature>
<dbReference type="InterPro" id="IPR016197">
    <property type="entry name" value="Chromo-like_dom_sf"/>
</dbReference>
<evidence type="ECO:0000256" key="10">
    <source>
        <dbReference type="SAM" id="MobiDB-lite"/>
    </source>
</evidence>
<dbReference type="InterPro" id="IPR023780">
    <property type="entry name" value="Chromo_domain"/>
</dbReference>
<dbReference type="eggNOG" id="KOG0017">
    <property type="taxonomic scope" value="Eukaryota"/>
</dbReference>
<keyword evidence="7" id="KW-0378">Hydrolase</keyword>
<dbReference type="InterPro" id="IPR041373">
    <property type="entry name" value="RT_RNaseH"/>
</dbReference>
<dbReference type="Pfam" id="PF14420">
    <property type="entry name" value="Clr5"/>
    <property type="match status" value="1"/>
</dbReference>
<dbReference type="Gene3D" id="3.10.10.10">
    <property type="entry name" value="HIV Type 1 Reverse Transcriptase, subunit A, domain 1"/>
    <property type="match status" value="1"/>
</dbReference>
<dbReference type="VEuPathDB" id="FungiDB:AN8576"/>
<keyword evidence="9" id="KW-0175">Coiled coil</keyword>
<evidence type="ECO:0000256" key="5">
    <source>
        <dbReference type="ARBA" id="ARBA00022722"/>
    </source>
</evidence>
<dbReference type="KEGG" id="ani:ANIA_08576"/>
<dbReference type="GO" id="GO:0006338">
    <property type="term" value="P:chromatin remodeling"/>
    <property type="evidence" value="ECO:0007669"/>
    <property type="project" value="UniProtKB-ARBA"/>
</dbReference>
<dbReference type="InterPro" id="IPR043502">
    <property type="entry name" value="DNA/RNA_pol_sf"/>
</dbReference>
<evidence type="ECO:0000256" key="4">
    <source>
        <dbReference type="ARBA" id="ARBA00022695"/>
    </source>
</evidence>
<feature type="compositionally biased region" description="Low complexity" evidence="10">
    <location>
        <begin position="270"/>
        <end position="283"/>
    </location>
</feature>
<evidence type="ECO:0000313" key="13">
    <source>
        <dbReference type="EMBL" id="CBF80836.1"/>
    </source>
</evidence>
<feature type="region of interest" description="Disordered" evidence="10">
    <location>
        <begin position="266"/>
        <end position="307"/>
    </location>
</feature>
<keyword evidence="4" id="KW-0548">Nucleotidyltransferase</keyword>
<dbReference type="InterPro" id="IPR043128">
    <property type="entry name" value="Rev_trsase/Diguanyl_cyclase"/>
</dbReference>
<feature type="domain" description="Chromo" evidence="11">
    <location>
        <begin position="1378"/>
        <end position="1438"/>
    </location>
</feature>
<accession>Q5AT04</accession>
<reference evidence="14" key="1">
    <citation type="journal article" date="2005" name="Nature">
        <title>Sequencing of Aspergillus nidulans and comparative analysis with A. fumigatus and A. oryzae.</title>
        <authorList>
            <person name="Galagan J.E."/>
            <person name="Calvo S.E."/>
            <person name="Cuomo C."/>
            <person name="Ma L.J."/>
            <person name="Wortman J.R."/>
            <person name="Batzoglou S."/>
            <person name="Lee S.I."/>
            <person name="Basturkmen M."/>
            <person name="Spevak C.C."/>
            <person name="Clutterbuck J."/>
            <person name="Kapitonov V."/>
            <person name="Jurka J."/>
            <person name="Scazzocchio C."/>
            <person name="Farman M."/>
            <person name="Butler J."/>
            <person name="Purcell S."/>
            <person name="Harris S."/>
            <person name="Braus G.H."/>
            <person name="Draht O."/>
            <person name="Busch S."/>
            <person name="D'Enfert C."/>
            <person name="Bouchier C."/>
            <person name="Goldman G.H."/>
            <person name="Bell-Pedersen D."/>
            <person name="Griffiths-Jones S."/>
            <person name="Doonan J.H."/>
            <person name="Yu J."/>
            <person name="Vienken K."/>
            <person name="Pain A."/>
            <person name="Freitag M."/>
            <person name="Selker E.U."/>
            <person name="Archer D.B."/>
            <person name="Penalva M.A."/>
            <person name="Oakley B.R."/>
            <person name="Momany M."/>
            <person name="Tanaka T."/>
            <person name="Kumagai T."/>
            <person name="Asai K."/>
            <person name="Machida M."/>
            <person name="Nierman W.C."/>
            <person name="Denning D.W."/>
            <person name="Caddick M."/>
            <person name="Hynes M."/>
            <person name="Paoletti M."/>
            <person name="Fischer R."/>
            <person name="Miller B."/>
            <person name="Dyer P."/>
            <person name="Sachs M.S."/>
            <person name="Osmani S.A."/>
            <person name="Birren B.W."/>
        </authorList>
    </citation>
    <scope>NUCLEOTIDE SEQUENCE [LARGE SCALE GENOMIC DNA]</scope>
    <source>
        <strain evidence="14">FGSC A4 / ATCC 38163 / CBS 112.46 / NRRL 194 / M139</strain>
    </source>
</reference>
<keyword evidence="3" id="KW-0808">Transferase</keyword>
<dbReference type="Gene3D" id="2.40.70.10">
    <property type="entry name" value="Acid Proteases"/>
    <property type="match status" value="1"/>
</dbReference>
<dbReference type="GO" id="GO:0016787">
    <property type="term" value="F:hydrolase activity"/>
    <property type="evidence" value="ECO:0007669"/>
    <property type="project" value="UniProtKB-KW"/>
</dbReference>
<keyword evidence="6" id="KW-0255">Endonuclease</keyword>
<dbReference type="PANTHER" id="PTHR37984:SF5">
    <property type="entry name" value="PROTEIN NYNRIN-LIKE"/>
    <property type="match status" value="1"/>
</dbReference>
<protein>
    <recommendedName>
        <fullName evidence="2">RNA-directed DNA polymerase</fullName>
        <ecNumber evidence="2">2.7.7.49</ecNumber>
    </recommendedName>
</protein>
<keyword evidence="8" id="KW-0695">RNA-directed DNA polymerase</keyword>
<dbReference type="GeneID" id="2868726"/>
<comment type="subunit">
    <text evidence="1">Component of the NuA4 histone acetyltransferase complex.</text>
</comment>
<evidence type="ECO:0000256" key="8">
    <source>
        <dbReference type="ARBA" id="ARBA00022918"/>
    </source>
</evidence>
<dbReference type="EC" id="2.7.7.49" evidence="2"/>
<dbReference type="PANTHER" id="PTHR37984">
    <property type="entry name" value="PROTEIN CBG26694"/>
    <property type="match status" value="1"/>
</dbReference>
<feature type="compositionally biased region" description="Basic and acidic residues" evidence="10">
    <location>
        <begin position="292"/>
        <end position="306"/>
    </location>
</feature>
<organism evidence="13 14">
    <name type="scientific">Emericella nidulans (strain FGSC A4 / ATCC 38163 / CBS 112.46 / NRRL 194 / M139)</name>
    <name type="common">Aspergillus nidulans</name>
    <dbReference type="NCBI Taxonomy" id="227321"/>
    <lineage>
        <taxon>Eukaryota</taxon>
        <taxon>Fungi</taxon>
        <taxon>Dikarya</taxon>
        <taxon>Ascomycota</taxon>
        <taxon>Pezizomycotina</taxon>
        <taxon>Eurotiomycetes</taxon>
        <taxon>Eurotiomycetidae</taxon>
        <taxon>Eurotiales</taxon>
        <taxon>Aspergillaceae</taxon>
        <taxon>Aspergillus</taxon>
        <taxon>Aspergillus subgen. Nidulantes</taxon>
    </lineage>
</organism>
<dbReference type="SUPFAM" id="SSF56672">
    <property type="entry name" value="DNA/RNA polymerases"/>
    <property type="match status" value="1"/>
</dbReference>
<dbReference type="FunCoup" id="Q5AT04">
    <property type="interactions" value="22"/>
</dbReference>
<dbReference type="SMART" id="SM00298">
    <property type="entry name" value="CHROMO"/>
    <property type="match status" value="1"/>
</dbReference>
<dbReference type="InterPro" id="IPR050951">
    <property type="entry name" value="Retrovirus_Pol_polyprotein"/>
</dbReference>
<dbReference type="InterPro" id="IPR025676">
    <property type="entry name" value="Clr5_dom"/>
</dbReference>
<evidence type="ECO:0000313" key="14">
    <source>
        <dbReference type="Proteomes" id="UP000000560"/>
    </source>
</evidence>
<dbReference type="InterPro" id="IPR036397">
    <property type="entry name" value="RNaseH_sf"/>
</dbReference>
<dbReference type="Proteomes" id="UP000000560">
    <property type="component" value="Chromosome V"/>
</dbReference>